<name>A0ACB0K4T2_TRIPR</name>
<dbReference type="EMBL" id="CASHSV030000151">
    <property type="protein sequence ID" value="CAJ2651612.1"/>
    <property type="molecule type" value="Genomic_DNA"/>
</dbReference>
<reference evidence="1" key="1">
    <citation type="submission" date="2023-10" db="EMBL/GenBank/DDBJ databases">
        <authorList>
            <person name="Rodriguez Cubillos JULIANA M."/>
            <person name="De Vega J."/>
        </authorList>
    </citation>
    <scope>NUCLEOTIDE SEQUENCE</scope>
</reference>
<sequence>MPLRRAPVAPVTEDDRVERMANSMNVMAAAITAQTNAKTQRDLEKREREVHAAGTRVLTSFNHQNPPRFRGDGGPAAADLWLQAIEKILGAIHCPEGEMVNLDTYQLLGDAEYWWGNTSLLMEAAFEEFSWENFKRKFLAKYFPETARERYGEEFLKLTQGGLNVEAYAKKFESLSRHFRFFRDGIDESYMCRRFQGGLRYELQDAVVPLGIRQFQVLVEKCQEIEDMRNKRVNRQGSFSAGGPSRPRVTSGIIVEDVRVVQQFQDVFPLEIPGFPPIREVEFFIDLHPGTGPISESPYRMAPAELIELKSQIEDLLGKGFIRPSVSPWGAPVLLVKKKDGKSRLCVDYRKLNKVTIKNRYPLPRIDDLMDQLKDASVFSKIDLKSGYHQIRVRDEDVQKTAFRTRYGHYEYLVMPFGVTNAPAIFMDYMNRVFHPFLDKFVVVFIDDILVYSKSEEEHEEHLRLVLQVLRDNKLYANPSKCDFWMEKVNFLGHVISKEGIAVDPAKIDTVLSWKQPQTVTDIRSFVGLAGYYRRFIEGFAKIVALMTQLTRKDQPFAWTDKCEASFQLLKKLLTTSPVLVLPQSDEPYEVFCDASYQGLGCVLMQHKKAVAYASRQLKDSIWVIVDRLTKSAHFLAVKVTDTAEKLTDIYIAEIVKLHGIPSSIVSDRDPKFTSHFWKTLHDALGTKLRMSSAYHPQTDGQTERTNQSLEDLLRACVLDDRGSWDDVLPLVEFTYNNSYHASIGMAPFEALYGRRCQTPLCWYQDGVGRVLKAKKLTPKFIGPYQITERIGKVAYRIALPPVLSRIHDVFHVSQLRKYTPDPSHVIKPDDIHLKENMSFEVPPIKIADRKMKLLRTKEIPLVKVIWNEATGDATWELESKIKEQYPELFNDV</sequence>
<gene>
    <name evidence="1" type="ORF">MILVUS5_LOCUS19222</name>
</gene>
<protein>
    <submittedName>
        <fullName evidence="1">Uncharacterized protein</fullName>
    </submittedName>
</protein>
<keyword evidence="2" id="KW-1185">Reference proteome</keyword>
<accession>A0ACB0K4T2</accession>
<evidence type="ECO:0000313" key="2">
    <source>
        <dbReference type="Proteomes" id="UP001177021"/>
    </source>
</evidence>
<organism evidence="1 2">
    <name type="scientific">Trifolium pratense</name>
    <name type="common">Red clover</name>
    <dbReference type="NCBI Taxonomy" id="57577"/>
    <lineage>
        <taxon>Eukaryota</taxon>
        <taxon>Viridiplantae</taxon>
        <taxon>Streptophyta</taxon>
        <taxon>Embryophyta</taxon>
        <taxon>Tracheophyta</taxon>
        <taxon>Spermatophyta</taxon>
        <taxon>Magnoliopsida</taxon>
        <taxon>eudicotyledons</taxon>
        <taxon>Gunneridae</taxon>
        <taxon>Pentapetalae</taxon>
        <taxon>rosids</taxon>
        <taxon>fabids</taxon>
        <taxon>Fabales</taxon>
        <taxon>Fabaceae</taxon>
        <taxon>Papilionoideae</taxon>
        <taxon>50 kb inversion clade</taxon>
        <taxon>NPAAA clade</taxon>
        <taxon>Hologalegina</taxon>
        <taxon>IRL clade</taxon>
        <taxon>Trifolieae</taxon>
        <taxon>Trifolium</taxon>
    </lineage>
</organism>
<comment type="caution">
    <text evidence="1">The sequence shown here is derived from an EMBL/GenBank/DDBJ whole genome shotgun (WGS) entry which is preliminary data.</text>
</comment>
<evidence type="ECO:0000313" key="1">
    <source>
        <dbReference type="EMBL" id="CAJ2651612.1"/>
    </source>
</evidence>
<dbReference type="Proteomes" id="UP001177021">
    <property type="component" value="Unassembled WGS sequence"/>
</dbReference>
<proteinExistence type="predicted"/>